<keyword evidence="4" id="KW-1185">Reference proteome</keyword>
<feature type="compositionally biased region" description="Basic and acidic residues" evidence="2">
    <location>
        <begin position="73"/>
        <end position="82"/>
    </location>
</feature>
<accession>A0A165R2T5</accession>
<feature type="compositionally biased region" description="Basic and acidic residues" evidence="2">
    <location>
        <begin position="115"/>
        <end position="127"/>
    </location>
</feature>
<feature type="compositionally biased region" description="Low complexity" evidence="2">
    <location>
        <begin position="850"/>
        <end position="862"/>
    </location>
</feature>
<feature type="region of interest" description="Disordered" evidence="2">
    <location>
        <begin position="181"/>
        <end position="211"/>
    </location>
</feature>
<organism evidence="3 4">
    <name type="scientific">Exidia glandulosa HHB12029</name>
    <dbReference type="NCBI Taxonomy" id="1314781"/>
    <lineage>
        <taxon>Eukaryota</taxon>
        <taxon>Fungi</taxon>
        <taxon>Dikarya</taxon>
        <taxon>Basidiomycota</taxon>
        <taxon>Agaricomycotina</taxon>
        <taxon>Agaricomycetes</taxon>
        <taxon>Auriculariales</taxon>
        <taxon>Exidiaceae</taxon>
        <taxon>Exidia</taxon>
    </lineage>
</organism>
<dbReference type="AlphaFoldDB" id="A0A165R2T5"/>
<proteinExistence type="predicted"/>
<evidence type="ECO:0000313" key="3">
    <source>
        <dbReference type="EMBL" id="KZW04419.1"/>
    </source>
</evidence>
<feature type="compositionally biased region" description="Low complexity" evidence="2">
    <location>
        <begin position="823"/>
        <end position="832"/>
    </location>
</feature>
<feature type="compositionally biased region" description="Low complexity" evidence="2">
    <location>
        <begin position="309"/>
        <end position="322"/>
    </location>
</feature>
<reference evidence="3 4" key="1">
    <citation type="journal article" date="2016" name="Mol. Biol. Evol.">
        <title>Comparative Genomics of Early-Diverging Mushroom-Forming Fungi Provides Insights into the Origins of Lignocellulose Decay Capabilities.</title>
        <authorList>
            <person name="Nagy L.G."/>
            <person name="Riley R."/>
            <person name="Tritt A."/>
            <person name="Adam C."/>
            <person name="Daum C."/>
            <person name="Floudas D."/>
            <person name="Sun H."/>
            <person name="Yadav J.S."/>
            <person name="Pangilinan J."/>
            <person name="Larsson K.H."/>
            <person name="Matsuura K."/>
            <person name="Barry K."/>
            <person name="Labutti K."/>
            <person name="Kuo R."/>
            <person name="Ohm R.A."/>
            <person name="Bhattacharya S.S."/>
            <person name="Shirouzu T."/>
            <person name="Yoshinaga Y."/>
            <person name="Martin F.M."/>
            <person name="Grigoriev I.V."/>
            <person name="Hibbett D.S."/>
        </authorList>
    </citation>
    <scope>NUCLEOTIDE SEQUENCE [LARGE SCALE GENOMIC DNA]</scope>
    <source>
        <strain evidence="3 4">HHB12029</strain>
    </source>
</reference>
<feature type="region of interest" description="Disordered" evidence="2">
    <location>
        <begin position="793"/>
        <end position="880"/>
    </location>
</feature>
<dbReference type="Proteomes" id="UP000077266">
    <property type="component" value="Unassembled WGS sequence"/>
</dbReference>
<feature type="region of interest" description="Disordered" evidence="2">
    <location>
        <begin position="534"/>
        <end position="580"/>
    </location>
</feature>
<feature type="compositionally biased region" description="Polar residues" evidence="2">
    <location>
        <begin position="93"/>
        <end position="103"/>
    </location>
</feature>
<gene>
    <name evidence="3" type="ORF">EXIGLDRAFT_828291</name>
</gene>
<keyword evidence="1" id="KW-0175">Coiled coil</keyword>
<protein>
    <submittedName>
        <fullName evidence="3">Uncharacterized protein</fullName>
    </submittedName>
</protein>
<feature type="compositionally biased region" description="Low complexity" evidence="2">
    <location>
        <begin position="725"/>
        <end position="743"/>
    </location>
</feature>
<feature type="compositionally biased region" description="Low complexity" evidence="2">
    <location>
        <begin position="35"/>
        <end position="45"/>
    </location>
</feature>
<dbReference type="Gene3D" id="1.10.287.1490">
    <property type="match status" value="1"/>
</dbReference>
<feature type="region of interest" description="Disordered" evidence="2">
    <location>
        <begin position="309"/>
        <end position="331"/>
    </location>
</feature>
<feature type="compositionally biased region" description="Acidic residues" evidence="2">
    <location>
        <begin position="181"/>
        <end position="193"/>
    </location>
</feature>
<dbReference type="InParanoid" id="A0A165R2T5"/>
<feature type="region of interest" description="Disordered" evidence="2">
    <location>
        <begin position="714"/>
        <end position="754"/>
    </location>
</feature>
<feature type="region of interest" description="Disordered" evidence="2">
    <location>
        <begin position="259"/>
        <end position="278"/>
    </location>
</feature>
<feature type="compositionally biased region" description="Basic and acidic residues" evidence="2">
    <location>
        <begin position="556"/>
        <end position="566"/>
    </location>
</feature>
<dbReference type="EMBL" id="KV425882">
    <property type="protein sequence ID" value="KZW04419.1"/>
    <property type="molecule type" value="Genomic_DNA"/>
</dbReference>
<dbReference type="OrthoDB" id="2528184at2759"/>
<feature type="region of interest" description="Disordered" evidence="2">
    <location>
        <begin position="1"/>
        <end position="148"/>
    </location>
</feature>
<sequence>MNAPSARPARPQRRSHSRSESISSQIFPNTPTDSNPPSAARSRPNSSHKRNSSVSNRRESAELMGIQLPPEDPATKDLDPVRRALLALEGKGASSSPRNSFTNRIAKVQIPDFDAVEKSDFSERESSRYPGQNTASDRRPHRSPARRLPLALNTSLAGKRDSFGKLLATASLAKMDLGTLLEEEEEEEEEEENIQPTPVLTPPPSKPRPHILDLRSLSVTTALPPSNLPTPAATPSPRVQGLKSLTLAASPVLRGSPLSAARATSMSPPPGPRAFNRKSSISYKKSDDAETPRSPPPHQVAYSRVLLPSLLTPDPTPTTASPPITPDMSPSRRTFIYQSHSALVSRVSELERLLAAQSPSVATPAPVSPANDEFLALIADLKAERDELKRDAQGWKSKISELEKQSSTLANRVESERREAWVVREQLGVLKIEKKGVEQERDQLKQTVDQLNGQVELMQRELERMRRERDQAQSELAIVREQSRPSLKYVGSHVNAAGFKSIDSLSSTTDVDDVASYRSSLAAGLELKLKAVEEEEDDYGVDRTPYMDDDDSSFPRYDDDSVPRYDDDSDDSFYSRSRTNSACSETLPVAQLADDLSDRTRSPSPAHARHASLSRQWNFSSAPRTERRPAEVDSFFVCLDEPEEDLSADEDQFVGAKAPERPNKYGFDFTQSVDDDDAFMPPFDLPAHHGAEKMTIVEEEEDDEDTHNFKIPAESAKLSQYSVNSSRSHTPTPTLPPSTVSASHPQQTSGGPTATVEGAFQRAFSLVEDQGMPPARPQLTITVNDAPAADGWAPRGAFTFPQHASSSRAKATAQPEPLSVRYTTASTTSTTSSRERIRLQRRTPSHEHSSSSVQAFQLSSGPQSPPPLTSTSSAVSSLGPATPVSPFVSRLSSFTSLLLSPLADAMREPAKVSREAQLERLRAELNGERHATSWLPPDSVGKCAHCSSSGTLEL</sequence>
<evidence type="ECO:0000313" key="4">
    <source>
        <dbReference type="Proteomes" id="UP000077266"/>
    </source>
</evidence>
<evidence type="ECO:0000256" key="2">
    <source>
        <dbReference type="SAM" id="MobiDB-lite"/>
    </source>
</evidence>
<feature type="coiled-coil region" evidence="1">
    <location>
        <begin position="371"/>
        <end position="482"/>
    </location>
</feature>
<feature type="compositionally biased region" description="Basic and acidic residues" evidence="2">
    <location>
        <begin position="833"/>
        <end position="849"/>
    </location>
</feature>
<feature type="region of interest" description="Disordered" evidence="2">
    <location>
        <begin position="594"/>
        <end position="613"/>
    </location>
</feature>
<evidence type="ECO:0000256" key="1">
    <source>
        <dbReference type="SAM" id="Coils"/>
    </source>
</evidence>
<feature type="compositionally biased region" description="Low complexity" evidence="2">
    <location>
        <begin position="869"/>
        <end position="880"/>
    </location>
</feature>
<name>A0A165R2T5_EXIGL</name>
<dbReference type="STRING" id="1314781.A0A165R2T5"/>